<dbReference type="EMBL" id="LYDR01000108">
    <property type="protein sequence ID" value="ODA30539.1"/>
    <property type="molecule type" value="Genomic_DNA"/>
</dbReference>
<accession>A0A1C3EBC4</accession>
<protein>
    <submittedName>
        <fullName evidence="3">Uncharacterized protein</fullName>
    </submittedName>
</protein>
<gene>
    <name evidence="3" type="ORF">A6X21_05785</name>
</gene>
<feature type="region of interest" description="Disordered" evidence="1">
    <location>
        <begin position="1"/>
        <end position="40"/>
    </location>
</feature>
<evidence type="ECO:0000313" key="4">
    <source>
        <dbReference type="Proteomes" id="UP000094828"/>
    </source>
</evidence>
<keyword evidence="2" id="KW-0812">Transmembrane</keyword>
<dbReference type="Proteomes" id="UP000094828">
    <property type="component" value="Unassembled WGS sequence"/>
</dbReference>
<reference evidence="3 4" key="1">
    <citation type="submission" date="2016-05" db="EMBL/GenBank/DDBJ databases">
        <title>Genomic and physiological characterization of Planctopirus sp. isolated from fresh water lake.</title>
        <authorList>
            <person name="Subhash Y."/>
            <person name="Ramana C."/>
        </authorList>
    </citation>
    <scope>NUCLEOTIDE SEQUENCE [LARGE SCALE GENOMIC DNA]</scope>
    <source>
        <strain evidence="3 4">JC280</strain>
    </source>
</reference>
<name>A0A1C3EBC4_9PLAN</name>
<keyword evidence="4" id="KW-1185">Reference proteome</keyword>
<organism evidence="3 4">
    <name type="scientific">Planctopirus hydrillae</name>
    <dbReference type="NCBI Taxonomy" id="1841610"/>
    <lineage>
        <taxon>Bacteria</taxon>
        <taxon>Pseudomonadati</taxon>
        <taxon>Planctomycetota</taxon>
        <taxon>Planctomycetia</taxon>
        <taxon>Planctomycetales</taxon>
        <taxon>Planctomycetaceae</taxon>
        <taxon>Planctopirus</taxon>
    </lineage>
</organism>
<feature type="transmembrane region" description="Helical" evidence="2">
    <location>
        <begin position="151"/>
        <end position="171"/>
    </location>
</feature>
<proteinExistence type="predicted"/>
<evidence type="ECO:0000313" key="3">
    <source>
        <dbReference type="EMBL" id="ODA30539.1"/>
    </source>
</evidence>
<sequence>MDPAMLSEFDDSIPNHMPQQEHEADSRSSNEPSSTESQKPAVLKTYVEVPEDLPTHATRWKFRTTMDGYCLASRGRWTLQGLGVLFLLNLFWNGVVLLVSWEALLKPGIERFNIDWLMKAAFLSIFGVIGLFLLLLLILELVEPFHTRTWEYGNVLIVCRLAWFGIGYTWAYPRQRLARIDVTYLPRVDLPENEPGKRRRKQNRSNSQQLKPYEKASRIFTLALISANDEVVCTWDGLNLEECDVIGPSLLWIDRQLS</sequence>
<dbReference type="AlphaFoldDB" id="A0A1C3EBC4"/>
<evidence type="ECO:0000256" key="2">
    <source>
        <dbReference type="SAM" id="Phobius"/>
    </source>
</evidence>
<keyword evidence="2" id="KW-0472">Membrane</keyword>
<feature type="compositionally biased region" description="Basic and acidic residues" evidence="1">
    <location>
        <begin position="19"/>
        <end position="28"/>
    </location>
</feature>
<comment type="caution">
    <text evidence="3">The sequence shown here is derived from an EMBL/GenBank/DDBJ whole genome shotgun (WGS) entry which is preliminary data.</text>
</comment>
<evidence type="ECO:0000256" key="1">
    <source>
        <dbReference type="SAM" id="MobiDB-lite"/>
    </source>
</evidence>
<feature type="transmembrane region" description="Helical" evidence="2">
    <location>
        <begin position="82"/>
        <end position="104"/>
    </location>
</feature>
<feature type="transmembrane region" description="Helical" evidence="2">
    <location>
        <begin position="116"/>
        <end position="139"/>
    </location>
</feature>
<keyword evidence="2" id="KW-1133">Transmembrane helix</keyword>